<dbReference type="EMBL" id="VDES01000003">
    <property type="protein sequence ID" value="MBA1375893.1"/>
    <property type="molecule type" value="Genomic_DNA"/>
</dbReference>
<feature type="signal peptide" evidence="1">
    <location>
        <begin position="1"/>
        <end position="20"/>
    </location>
</feature>
<proteinExistence type="predicted"/>
<organism evidence="2 3">
    <name type="scientific">Sphingomonas ursincola</name>
    <dbReference type="NCBI Taxonomy" id="56361"/>
    <lineage>
        <taxon>Bacteria</taxon>
        <taxon>Pseudomonadati</taxon>
        <taxon>Pseudomonadota</taxon>
        <taxon>Alphaproteobacteria</taxon>
        <taxon>Sphingomonadales</taxon>
        <taxon>Sphingomonadaceae</taxon>
        <taxon>Sphingomonas</taxon>
    </lineage>
</organism>
<reference evidence="2 3" key="1">
    <citation type="journal article" date="1994" name="Int. J. Syst. Bacteriol.">
        <title>Phylogenetic positions of novel aerobic, bacteriochlorophyll a-containing bacteria and description of Roseococcus thiosulfatophilus gen. nov., sp. nov., Erythromicrobium ramosum gen. nov., sp. nov., and Erythrobacter litoralis sp. nov.</title>
        <authorList>
            <person name="Yurkov V."/>
            <person name="Stackebrandt E."/>
            <person name="Holmes A."/>
            <person name="Fuerst J.A."/>
            <person name="Hugenholtz P."/>
            <person name="Golecki J."/>
            <person name="Gad'on N."/>
            <person name="Gorlenko V.M."/>
            <person name="Kompantseva E.I."/>
            <person name="Drews G."/>
        </authorList>
    </citation>
    <scope>NUCLEOTIDE SEQUENCE [LARGE SCALE GENOMIC DNA]</scope>
    <source>
        <strain evidence="2 3">KR-99</strain>
    </source>
</reference>
<gene>
    <name evidence="2" type="ORF">FG486_16230</name>
</gene>
<dbReference type="Proteomes" id="UP000589292">
    <property type="component" value="Unassembled WGS sequence"/>
</dbReference>
<evidence type="ECO:0000313" key="2">
    <source>
        <dbReference type="EMBL" id="MBA1375893.1"/>
    </source>
</evidence>
<evidence type="ECO:0000313" key="3">
    <source>
        <dbReference type="Proteomes" id="UP000589292"/>
    </source>
</evidence>
<feature type="chain" id="PRO_5031170641" evidence="1">
    <location>
        <begin position="21"/>
        <end position="124"/>
    </location>
</feature>
<comment type="caution">
    <text evidence="2">The sequence shown here is derived from an EMBL/GenBank/DDBJ whole genome shotgun (WGS) entry which is preliminary data.</text>
</comment>
<accession>A0A7V8UAE6</accession>
<sequence>MSVLLAAIAGLSLSPGPLIAYTPVQRYERQNHREFGRRRGSVRTFDAPELDGYPLDICPSDVGVDGLVRGRCGMTVANDYCRARGFAEATDAPHEGGQGTTIQLTGALVTHPWATTFRYITCVR</sequence>
<keyword evidence="1" id="KW-0732">Signal</keyword>
<name>A0A7V8UAE6_9SPHN</name>
<dbReference type="AlphaFoldDB" id="A0A7V8UAE6"/>
<protein>
    <submittedName>
        <fullName evidence="2">Uncharacterized protein</fullName>
    </submittedName>
</protein>
<evidence type="ECO:0000256" key="1">
    <source>
        <dbReference type="SAM" id="SignalP"/>
    </source>
</evidence>
<dbReference type="RefSeq" id="WP_181268300.1">
    <property type="nucleotide sequence ID" value="NZ_BAAAGB010000001.1"/>
</dbReference>
<keyword evidence="3" id="KW-1185">Reference proteome</keyword>